<evidence type="ECO:0000313" key="6">
    <source>
        <dbReference type="EMBL" id="NMM64299.1"/>
    </source>
</evidence>
<feature type="domain" description="Periplasmic binding protein" evidence="5">
    <location>
        <begin position="43"/>
        <end position="299"/>
    </location>
</feature>
<accession>A0A7Y0EIW8</accession>
<evidence type="ECO:0000256" key="2">
    <source>
        <dbReference type="ARBA" id="ARBA00007639"/>
    </source>
</evidence>
<comment type="caution">
    <text evidence="6">The sequence shown here is derived from an EMBL/GenBank/DDBJ whole genome shotgun (WGS) entry which is preliminary data.</text>
</comment>
<keyword evidence="7" id="KW-1185">Reference proteome</keyword>
<evidence type="ECO:0000256" key="4">
    <source>
        <dbReference type="SAM" id="SignalP"/>
    </source>
</evidence>
<dbReference type="SUPFAM" id="SSF53822">
    <property type="entry name" value="Periplasmic binding protein-like I"/>
    <property type="match status" value="1"/>
</dbReference>
<dbReference type="Proteomes" id="UP000537131">
    <property type="component" value="Unassembled WGS sequence"/>
</dbReference>
<feature type="signal peptide" evidence="4">
    <location>
        <begin position="1"/>
        <end position="23"/>
    </location>
</feature>
<dbReference type="InterPro" id="IPR028082">
    <property type="entry name" value="Peripla_BP_I"/>
</dbReference>
<sequence length="326" mass="36082">MKKFNKLLSILSILITTSLIFTSCVTKKSTEDLVKYSSKKYRIGFAMSTFDDNWLGNLMNAAKKEAKNLSDADVIFVNAKNDATKQKSQIMNLIAQKCNVIIVISVDTDKSAEYTQLANDSNVPIISVNRFLKNQNDAASYVGSDSITAGIMQGEYVVKQLNGKGNVVLLRGEDTQEAAIKRTEGVKQVFKNYPDIKIVAEDTGKWQRTLGMQITENWIKNDIKFDAVVCNNDEMAIGAIMALKEFKKLDNVLVAGTDATPDALKFMKEGSLKVTVFQNAEGQGSTAIDTAYKIAKGEKVNKNVFIPYELVVPNDADKYLQKQNAK</sequence>
<dbReference type="EMBL" id="JABBNI010000036">
    <property type="protein sequence ID" value="NMM64299.1"/>
    <property type="molecule type" value="Genomic_DNA"/>
</dbReference>
<evidence type="ECO:0000256" key="3">
    <source>
        <dbReference type="ARBA" id="ARBA00022729"/>
    </source>
</evidence>
<gene>
    <name evidence="6" type="ORF">HBE96_16870</name>
</gene>
<comment type="similarity">
    <text evidence="2">Belongs to the bacterial solute-binding protein 2 family.</text>
</comment>
<proteinExistence type="inferred from homology"/>
<dbReference type="PANTHER" id="PTHR46847">
    <property type="entry name" value="D-ALLOSE-BINDING PERIPLASMIC PROTEIN-RELATED"/>
    <property type="match status" value="1"/>
</dbReference>
<organism evidence="6 7">
    <name type="scientific">Clostridium muellerianum</name>
    <dbReference type="NCBI Taxonomy" id="2716538"/>
    <lineage>
        <taxon>Bacteria</taxon>
        <taxon>Bacillati</taxon>
        <taxon>Bacillota</taxon>
        <taxon>Clostridia</taxon>
        <taxon>Eubacteriales</taxon>
        <taxon>Clostridiaceae</taxon>
        <taxon>Clostridium</taxon>
    </lineage>
</organism>
<name>A0A7Y0EIW8_9CLOT</name>
<dbReference type="PROSITE" id="PS51257">
    <property type="entry name" value="PROKAR_LIPOPROTEIN"/>
    <property type="match status" value="1"/>
</dbReference>
<reference evidence="6 7" key="1">
    <citation type="submission" date="2020-06" db="EMBL/GenBank/DDBJ databases">
        <title>Complete Genome Sequence of Clostridium muelleri sp. nov. P21T, an Acid-Alcohol Producing Acetogen Isolated from Old Hay.</title>
        <authorList>
            <person name="Duncan K.E."/>
            <person name="Tanner R.S."/>
        </authorList>
    </citation>
    <scope>NUCLEOTIDE SEQUENCE [LARGE SCALE GENOMIC DNA]</scope>
    <source>
        <strain evidence="6 7">P21</strain>
    </source>
</reference>
<dbReference type="RefSeq" id="WP_169298892.1">
    <property type="nucleotide sequence ID" value="NZ_JABBNI010000036.1"/>
</dbReference>
<dbReference type="CDD" id="cd06301">
    <property type="entry name" value="PBP1_rhizopine_binding-like"/>
    <property type="match status" value="1"/>
</dbReference>
<keyword evidence="3 4" id="KW-0732">Signal</keyword>
<dbReference type="InterPro" id="IPR025997">
    <property type="entry name" value="SBP_2_dom"/>
</dbReference>
<evidence type="ECO:0000259" key="5">
    <source>
        <dbReference type="Pfam" id="PF13407"/>
    </source>
</evidence>
<evidence type="ECO:0000313" key="7">
    <source>
        <dbReference type="Proteomes" id="UP000537131"/>
    </source>
</evidence>
<dbReference type="AlphaFoldDB" id="A0A7Y0EIW8"/>
<dbReference type="Gene3D" id="3.40.50.2300">
    <property type="match status" value="2"/>
</dbReference>
<feature type="chain" id="PRO_5039606450" evidence="4">
    <location>
        <begin position="24"/>
        <end position="326"/>
    </location>
</feature>
<evidence type="ECO:0000256" key="1">
    <source>
        <dbReference type="ARBA" id="ARBA00004196"/>
    </source>
</evidence>
<protein>
    <submittedName>
        <fullName evidence="6">Sugar ABC transporter substrate-binding protein</fullName>
    </submittedName>
</protein>
<dbReference type="PANTHER" id="PTHR46847:SF1">
    <property type="entry name" value="D-ALLOSE-BINDING PERIPLASMIC PROTEIN-RELATED"/>
    <property type="match status" value="1"/>
</dbReference>
<comment type="subcellular location">
    <subcellularLocation>
        <location evidence="1">Cell envelope</location>
    </subcellularLocation>
</comment>
<dbReference type="GO" id="GO:0030313">
    <property type="term" value="C:cell envelope"/>
    <property type="evidence" value="ECO:0007669"/>
    <property type="project" value="UniProtKB-SubCell"/>
</dbReference>
<dbReference type="Pfam" id="PF13407">
    <property type="entry name" value="Peripla_BP_4"/>
    <property type="match status" value="1"/>
</dbReference>
<dbReference type="GO" id="GO:0030246">
    <property type="term" value="F:carbohydrate binding"/>
    <property type="evidence" value="ECO:0007669"/>
    <property type="project" value="UniProtKB-ARBA"/>
</dbReference>